<name>A0ABS8GVZ8_9FLAO</name>
<dbReference type="EMBL" id="JAJGMW010000025">
    <property type="protein sequence ID" value="MCC4214191.1"/>
    <property type="molecule type" value="Genomic_DNA"/>
</dbReference>
<proteinExistence type="predicted"/>
<sequence>MNSHFLKLLFLLFSLQLVAQTNYEQEILQFQEDLNAEYKNPEESPLTREEQAAFEGHQFYPIDSTYRVVADFKRFKKPKTIKFATSSGRIKLEETYAVASFQLNGKTHELTIYQSPELRKTEEYRDYLFLPFTDYTSGVETYGAGRYIDLSIPEGDTIVIDFNKAYNPFCAYSPNYSCPIPPEANDLKTEIKAGIRGPQDH</sequence>
<accession>A0ABS8GVZ8</accession>
<protein>
    <submittedName>
        <fullName evidence="2">DUF1684 domain-containing protein</fullName>
    </submittedName>
</protein>
<evidence type="ECO:0000256" key="1">
    <source>
        <dbReference type="SAM" id="SignalP"/>
    </source>
</evidence>
<dbReference type="Proteomes" id="UP001197770">
    <property type="component" value="Unassembled WGS sequence"/>
</dbReference>
<gene>
    <name evidence="2" type="ORF">LLW17_15800</name>
</gene>
<dbReference type="PANTHER" id="PTHR41913:SF1">
    <property type="entry name" value="DUF1684 DOMAIN-CONTAINING PROTEIN"/>
    <property type="match status" value="1"/>
</dbReference>
<dbReference type="Pfam" id="PF07920">
    <property type="entry name" value="DUF1684"/>
    <property type="match status" value="1"/>
</dbReference>
<keyword evidence="3" id="KW-1185">Reference proteome</keyword>
<dbReference type="RefSeq" id="WP_228231255.1">
    <property type="nucleotide sequence ID" value="NZ_JAJGMW010000025.1"/>
</dbReference>
<dbReference type="PANTHER" id="PTHR41913">
    <property type="entry name" value="DUF1684 DOMAIN-CONTAINING PROTEIN"/>
    <property type="match status" value="1"/>
</dbReference>
<comment type="caution">
    <text evidence="2">The sequence shown here is derived from an EMBL/GenBank/DDBJ whole genome shotgun (WGS) entry which is preliminary data.</text>
</comment>
<evidence type="ECO:0000313" key="2">
    <source>
        <dbReference type="EMBL" id="MCC4214191.1"/>
    </source>
</evidence>
<feature type="chain" id="PRO_5047017027" evidence="1">
    <location>
        <begin position="20"/>
        <end position="201"/>
    </location>
</feature>
<dbReference type="InterPro" id="IPR012467">
    <property type="entry name" value="DUF1684"/>
</dbReference>
<organism evidence="2 3">
    <name type="scientific">Leeuwenhoekiella parthenopeia</name>
    <dbReference type="NCBI Taxonomy" id="2890320"/>
    <lineage>
        <taxon>Bacteria</taxon>
        <taxon>Pseudomonadati</taxon>
        <taxon>Bacteroidota</taxon>
        <taxon>Flavobacteriia</taxon>
        <taxon>Flavobacteriales</taxon>
        <taxon>Flavobacteriaceae</taxon>
        <taxon>Leeuwenhoekiella</taxon>
    </lineage>
</organism>
<evidence type="ECO:0000313" key="3">
    <source>
        <dbReference type="Proteomes" id="UP001197770"/>
    </source>
</evidence>
<feature type="signal peptide" evidence="1">
    <location>
        <begin position="1"/>
        <end position="19"/>
    </location>
</feature>
<reference evidence="2 3" key="1">
    <citation type="submission" date="2021-11" db="EMBL/GenBank/DDBJ databases">
        <title>Seasonal and diel survey of microbial diversity of the Tyrrhenian coast.</title>
        <authorList>
            <person name="Gattoni G."/>
            <person name="Corral P."/>
        </authorList>
    </citation>
    <scope>NUCLEOTIDE SEQUENCE [LARGE SCALE GENOMIC DNA]</scope>
    <source>
        <strain evidence="2 3">Mr9</strain>
    </source>
</reference>
<keyword evidence="1" id="KW-0732">Signal</keyword>